<evidence type="ECO:0008006" key="3">
    <source>
        <dbReference type="Google" id="ProtNLM"/>
    </source>
</evidence>
<evidence type="ECO:0000313" key="2">
    <source>
        <dbReference type="Proteomes" id="UP000735302"/>
    </source>
</evidence>
<keyword evidence="2" id="KW-1185">Reference proteome</keyword>
<dbReference type="Proteomes" id="UP000735302">
    <property type="component" value="Unassembled WGS sequence"/>
</dbReference>
<gene>
    <name evidence="1" type="ORF">PoB_006031900</name>
</gene>
<comment type="caution">
    <text evidence="1">The sequence shown here is derived from an EMBL/GenBank/DDBJ whole genome shotgun (WGS) entry which is preliminary data.</text>
</comment>
<proteinExistence type="predicted"/>
<organism evidence="1 2">
    <name type="scientific">Plakobranchus ocellatus</name>
    <dbReference type="NCBI Taxonomy" id="259542"/>
    <lineage>
        <taxon>Eukaryota</taxon>
        <taxon>Metazoa</taxon>
        <taxon>Spiralia</taxon>
        <taxon>Lophotrochozoa</taxon>
        <taxon>Mollusca</taxon>
        <taxon>Gastropoda</taxon>
        <taxon>Heterobranchia</taxon>
        <taxon>Euthyneura</taxon>
        <taxon>Panpulmonata</taxon>
        <taxon>Sacoglossa</taxon>
        <taxon>Placobranchoidea</taxon>
        <taxon>Plakobranchidae</taxon>
        <taxon>Plakobranchus</taxon>
    </lineage>
</organism>
<protein>
    <recommendedName>
        <fullName evidence="3">Reverse transcriptase</fullName>
    </recommendedName>
</protein>
<dbReference type="EMBL" id="BLXT01006838">
    <property type="protein sequence ID" value="GFO33814.1"/>
    <property type="molecule type" value="Genomic_DNA"/>
</dbReference>
<sequence length="116" mass="13255">MKTALMSCSVVGKSGIKETNWSDITCHEALWGSKKNMERAAKLLRVFIRRTPPGPTPQGKGDYLMMMHRVRKSLRSEISPKQFGFMPDIGTRNGTLTLSMLMERCIEMQKDLHLFH</sequence>
<dbReference type="AlphaFoldDB" id="A0AAV4CPL6"/>
<reference evidence="1 2" key="1">
    <citation type="journal article" date="2021" name="Elife">
        <title>Chloroplast acquisition without the gene transfer in kleptoplastic sea slugs, Plakobranchus ocellatus.</title>
        <authorList>
            <person name="Maeda T."/>
            <person name="Takahashi S."/>
            <person name="Yoshida T."/>
            <person name="Shimamura S."/>
            <person name="Takaki Y."/>
            <person name="Nagai Y."/>
            <person name="Toyoda A."/>
            <person name="Suzuki Y."/>
            <person name="Arimoto A."/>
            <person name="Ishii H."/>
            <person name="Satoh N."/>
            <person name="Nishiyama T."/>
            <person name="Hasebe M."/>
            <person name="Maruyama T."/>
            <person name="Minagawa J."/>
            <person name="Obokata J."/>
            <person name="Shigenobu S."/>
        </authorList>
    </citation>
    <scope>NUCLEOTIDE SEQUENCE [LARGE SCALE GENOMIC DNA]</scope>
</reference>
<evidence type="ECO:0000313" key="1">
    <source>
        <dbReference type="EMBL" id="GFO33814.1"/>
    </source>
</evidence>
<name>A0AAV4CPL6_9GAST</name>
<accession>A0AAV4CPL6</accession>